<keyword evidence="6" id="KW-1185">Reference proteome</keyword>
<keyword evidence="1" id="KW-0998">Cell outer membrane</keyword>
<feature type="domain" description="TonB-dependent receptor plug" evidence="4">
    <location>
        <begin position="385"/>
        <end position="461"/>
    </location>
</feature>
<dbReference type="SUPFAM" id="SSF56935">
    <property type="entry name" value="Porins"/>
    <property type="match status" value="2"/>
</dbReference>
<feature type="transmembrane region" description="Helical" evidence="2">
    <location>
        <begin position="6"/>
        <end position="25"/>
    </location>
</feature>
<dbReference type="InterPro" id="IPR037066">
    <property type="entry name" value="Plug_dom_sf"/>
</dbReference>
<evidence type="ECO:0000313" key="5">
    <source>
        <dbReference type="EMBL" id="QDA59870.1"/>
    </source>
</evidence>
<comment type="subcellular location">
    <subcellularLocation>
        <location evidence="1">Cell outer membrane</location>
        <topology evidence="1">Multi-pass membrane protein</topology>
    </subcellularLocation>
</comment>
<dbReference type="GO" id="GO:0009279">
    <property type="term" value="C:cell outer membrane"/>
    <property type="evidence" value="ECO:0007669"/>
    <property type="project" value="UniProtKB-SubCell"/>
</dbReference>
<feature type="transmembrane region" description="Helical" evidence="2">
    <location>
        <begin position="261"/>
        <end position="281"/>
    </location>
</feature>
<evidence type="ECO:0000256" key="2">
    <source>
        <dbReference type="SAM" id="Phobius"/>
    </source>
</evidence>
<feature type="domain" description="Peptidase M56" evidence="3">
    <location>
        <begin position="147"/>
        <end position="255"/>
    </location>
</feature>
<dbReference type="Pfam" id="PF05569">
    <property type="entry name" value="Peptidase_M56"/>
    <property type="match status" value="1"/>
</dbReference>
<evidence type="ECO:0008006" key="7">
    <source>
        <dbReference type="Google" id="ProtNLM"/>
    </source>
</evidence>
<dbReference type="PANTHER" id="PTHR34978:SF3">
    <property type="entry name" value="SLR0241 PROTEIN"/>
    <property type="match status" value="1"/>
</dbReference>
<keyword evidence="2" id="KW-1133">Transmembrane helix</keyword>
<dbReference type="InterPro" id="IPR052173">
    <property type="entry name" value="Beta-lactam_resp_regulator"/>
</dbReference>
<dbReference type="OrthoDB" id="1522859at2"/>
<dbReference type="Pfam" id="PF07715">
    <property type="entry name" value="Plug"/>
    <property type="match status" value="1"/>
</dbReference>
<reference evidence="5 6" key="1">
    <citation type="submission" date="2019-06" db="EMBL/GenBank/DDBJ databases">
        <authorList>
            <person name="Srinivasan S."/>
        </authorList>
    </citation>
    <scope>NUCLEOTIDE SEQUENCE [LARGE SCALE GENOMIC DNA]</scope>
    <source>
        <strain evidence="5 6">17J68-5</strain>
    </source>
</reference>
<dbReference type="AlphaFoldDB" id="A0A5B7ZY37"/>
<dbReference type="InterPro" id="IPR008756">
    <property type="entry name" value="Peptidase_M56"/>
</dbReference>
<proteinExistence type="inferred from homology"/>
<evidence type="ECO:0000259" key="3">
    <source>
        <dbReference type="Pfam" id="PF05569"/>
    </source>
</evidence>
<protein>
    <recommendedName>
        <fullName evidence="7">M56 family peptidase</fullName>
    </recommendedName>
</protein>
<feature type="transmembrane region" description="Helical" evidence="2">
    <location>
        <begin position="88"/>
        <end position="109"/>
    </location>
</feature>
<dbReference type="InterPro" id="IPR012910">
    <property type="entry name" value="Plug_dom"/>
</dbReference>
<keyword evidence="1" id="KW-1134">Transmembrane beta strand</keyword>
<keyword evidence="1" id="KW-0813">Transport</keyword>
<dbReference type="PANTHER" id="PTHR34978">
    <property type="entry name" value="POSSIBLE SENSOR-TRANSDUCER PROTEIN BLAR"/>
    <property type="match status" value="1"/>
</dbReference>
<dbReference type="KEGG" id="hyj:FHG12_07005"/>
<dbReference type="Proteomes" id="UP000305398">
    <property type="component" value="Chromosome"/>
</dbReference>
<dbReference type="InterPro" id="IPR039426">
    <property type="entry name" value="TonB-dep_rcpt-like"/>
</dbReference>
<evidence type="ECO:0000256" key="1">
    <source>
        <dbReference type="PROSITE-ProRule" id="PRU01360"/>
    </source>
</evidence>
<feature type="transmembrane region" description="Helical" evidence="2">
    <location>
        <begin position="37"/>
        <end position="59"/>
    </location>
</feature>
<dbReference type="CDD" id="cd07341">
    <property type="entry name" value="M56_BlaR1_MecR1_like"/>
    <property type="match status" value="1"/>
</dbReference>
<dbReference type="Gene3D" id="2.170.130.10">
    <property type="entry name" value="TonB-dependent receptor, plug domain"/>
    <property type="match status" value="2"/>
</dbReference>
<organism evidence="5 6">
    <name type="scientific">Hymenobacter jejuensis</name>
    <dbReference type="NCBI Taxonomy" id="2502781"/>
    <lineage>
        <taxon>Bacteria</taxon>
        <taxon>Pseudomonadati</taxon>
        <taxon>Bacteroidota</taxon>
        <taxon>Cytophagia</taxon>
        <taxon>Cytophagales</taxon>
        <taxon>Hymenobacteraceae</taxon>
        <taxon>Hymenobacter</taxon>
    </lineage>
</organism>
<evidence type="ECO:0000259" key="4">
    <source>
        <dbReference type="Pfam" id="PF07715"/>
    </source>
</evidence>
<name>A0A5B7ZY37_9BACT</name>
<sequence>MPALLLYLVKANGALVLFGLAYYVVLRRLTFYTLNRAFLLFALLFSAAYPLLDIGQLFARQQELGATLQLIAPDWQALAVPTPTGFDYWQLLVSVYWVGMGLMAARLLGQLASLYRLHRTSPPAQVLGMRVRRLSGDLNPFSFGQTIYLNPEQHRPEELPMILQHEQVHVSQGHTLDVLLAQAQVVAFWFNPAAWLLKQAIQENLEFVTDRKVLQTGLDSRAYQYSLVRLNGLAQSSSLVNNFNFLTLKNRIAMINKKRSSAVHLLSYALLLPLVAGLAIACSQPQVEPRKPDASTTVVIASNQKDARTQNHLPDNLLYFVDGQEVSKEKLTQMDPAHIASMNVLKGEAFQKAFGSTAAGVVSVITKGNENSESVLNFNQKYGISLQPAASKAGATQVTIKGTAGDHSTDASLANSLIVIDGQEATNEALRAISPERIESVKVYKGEAAEKEFGAKGKNGVIVVATKK</sequence>
<evidence type="ECO:0000313" key="6">
    <source>
        <dbReference type="Proteomes" id="UP000305398"/>
    </source>
</evidence>
<comment type="similarity">
    <text evidence="1">Belongs to the TonB-dependent receptor family.</text>
</comment>
<accession>A0A5B7ZY37</accession>
<keyword evidence="1 2" id="KW-0472">Membrane</keyword>
<dbReference type="EMBL" id="CP040896">
    <property type="protein sequence ID" value="QDA59870.1"/>
    <property type="molecule type" value="Genomic_DNA"/>
</dbReference>
<dbReference type="PROSITE" id="PS52016">
    <property type="entry name" value="TONB_DEPENDENT_REC_3"/>
    <property type="match status" value="1"/>
</dbReference>
<dbReference type="RefSeq" id="WP_139515050.1">
    <property type="nucleotide sequence ID" value="NZ_CP040896.1"/>
</dbReference>
<gene>
    <name evidence="5" type="ORF">FHG12_07005</name>
</gene>
<keyword evidence="1 2" id="KW-0812">Transmembrane</keyword>